<dbReference type="Proteomes" id="UP000282454">
    <property type="component" value="Unassembled WGS sequence"/>
</dbReference>
<reference evidence="1 2" key="1">
    <citation type="submission" date="2018-10" db="EMBL/GenBank/DDBJ databases">
        <title>Genomic Encyclopedia of Archaeal and Bacterial Type Strains, Phase II (KMG-II): from individual species to whole genera.</title>
        <authorList>
            <person name="Goeker M."/>
        </authorList>
    </citation>
    <scope>NUCLEOTIDE SEQUENCE [LARGE SCALE GENOMIC DNA]</scope>
    <source>
        <strain evidence="1 2">DSM 45657</strain>
    </source>
</reference>
<organism evidence="1 2">
    <name type="scientific">Actinokineospora cianjurensis</name>
    <dbReference type="NCBI Taxonomy" id="585224"/>
    <lineage>
        <taxon>Bacteria</taxon>
        <taxon>Bacillati</taxon>
        <taxon>Actinomycetota</taxon>
        <taxon>Actinomycetes</taxon>
        <taxon>Pseudonocardiales</taxon>
        <taxon>Pseudonocardiaceae</taxon>
        <taxon>Actinokineospora</taxon>
    </lineage>
</organism>
<evidence type="ECO:0000313" key="1">
    <source>
        <dbReference type="EMBL" id="RLK54495.1"/>
    </source>
</evidence>
<proteinExistence type="predicted"/>
<accession>A0A421AXC3</accession>
<keyword evidence="2" id="KW-1185">Reference proteome</keyword>
<name>A0A421AXC3_9PSEU</name>
<comment type="caution">
    <text evidence="1">The sequence shown here is derived from an EMBL/GenBank/DDBJ whole genome shotgun (WGS) entry which is preliminary data.</text>
</comment>
<sequence>MTTAMEVVLGLRAGALRRAYHRAWFGPAAVITPRDVDAAADALARIERSLVDR</sequence>
<gene>
    <name evidence="1" type="ORF">CLV68_5527</name>
</gene>
<evidence type="ECO:0000313" key="2">
    <source>
        <dbReference type="Proteomes" id="UP000282454"/>
    </source>
</evidence>
<dbReference type="AlphaFoldDB" id="A0A421AXC3"/>
<dbReference type="EMBL" id="RCDD01000006">
    <property type="protein sequence ID" value="RLK54495.1"/>
    <property type="molecule type" value="Genomic_DNA"/>
</dbReference>
<protein>
    <submittedName>
        <fullName evidence="1">Uncharacterized protein</fullName>
    </submittedName>
</protein>
<dbReference type="RefSeq" id="WP_170224617.1">
    <property type="nucleotide sequence ID" value="NZ_RCDD01000006.1"/>
</dbReference>